<keyword evidence="3" id="KW-1185">Reference proteome</keyword>
<name>A0A923I8M7_9FIRM</name>
<dbReference type="Pfam" id="PF11193">
    <property type="entry name" value="DUF2812"/>
    <property type="match status" value="1"/>
</dbReference>
<proteinExistence type="predicted"/>
<dbReference type="Proteomes" id="UP000659630">
    <property type="component" value="Unassembled WGS sequence"/>
</dbReference>
<keyword evidence="1" id="KW-0472">Membrane</keyword>
<organism evidence="2 3">
    <name type="scientific">Anaerofilum hominis</name>
    <dbReference type="NCBI Taxonomy" id="2763016"/>
    <lineage>
        <taxon>Bacteria</taxon>
        <taxon>Bacillati</taxon>
        <taxon>Bacillota</taxon>
        <taxon>Clostridia</taxon>
        <taxon>Eubacteriales</taxon>
        <taxon>Oscillospiraceae</taxon>
        <taxon>Anaerofilum</taxon>
    </lineage>
</organism>
<dbReference type="RefSeq" id="WP_186887165.1">
    <property type="nucleotide sequence ID" value="NZ_JACONZ010000001.1"/>
</dbReference>
<keyword evidence="1" id="KW-1133">Transmembrane helix</keyword>
<evidence type="ECO:0000256" key="1">
    <source>
        <dbReference type="SAM" id="Phobius"/>
    </source>
</evidence>
<sequence>MTEKTADRGPRRRWRMHPALVLERVGGLENYYGQQARRGLLLQSAGNFLDCFAVEEPRRMRYRAEPCLNRREAKEGPDYDRRAFYAEAGWDYLGTGGDLHFYSSPADSGAEELHTDPQDFAPVLRRQRRVSFWFSLVLGLLLLVLFYLIAAGYPPRPSDLFQLALLTLCLALLLPGLVRDGLWLARRRWRRLPPVDHEAPVPRCITLRNRLLPLLLIVAFNLGLPLARNAIDHGALRPLDQAAPGQLLFTLADTDGPGLAHTELGITASQPDNTFRAFFALPGYRFCEMNETAEKNGDMLLYLSVEHARCRSEGEARRVLGKMLDRYGWVGDFAPVAVDGLDEAYQNVSIPYWYLARRGEQAVCVYYSGSLSSDALFSLLAERLAEQTAG</sequence>
<protein>
    <submittedName>
        <fullName evidence="2">DUF2812 domain-containing protein</fullName>
    </submittedName>
</protein>
<dbReference type="AlphaFoldDB" id="A0A923I8M7"/>
<evidence type="ECO:0000313" key="2">
    <source>
        <dbReference type="EMBL" id="MBC5580841.1"/>
    </source>
</evidence>
<dbReference type="EMBL" id="JACONZ010000001">
    <property type="protein sequence ID" value="MBC5580841.1"/>
    <property type="molecule type" value="Genomic_DNA"/>
</dbReference>
<keyword evidence="1" id="KW-0812">Transmembrane</keyword>
<feature type="transmembrane region" description="Helical" evidence="1">
    <location>
        <begin position="160"/>
        <end position="178"/>
    </location>
</feature>
<dbReference type="InterPro" id="IPR021359">
    <property type="entry name" value="DUF2812"/>
</dbReference>
<comment type="caution">
    <text evidence="2">The sequence shown here is derived from an EMBL/GenBank/DDBJ whole genome shotgun (WGS) entry which is preliminary data.</text>
</comment>
<accession>A0A923I8M7</accession>
<evidence type="ECO:0000313" key="3">
    <source>
        <dbReference type="Proteomes" id="UP000659630"/>
    </source>
</evidence>
<gene>
    <name evidence="2" type="ORF">H8S23_04925</name>
</gene>
<feature type="transmembrane region" description="Helical" evidence="1">
    <location>
        <begin position="132"/>
        <end position="154"/>
    </location>
</feature>
<reference evidence="2" key="1">
    <citation type="submission" date="2020-08" db="EMBL/GenBank/DDBJ databases">
        <title>Genome public.</title>
        <authorList>
            <person name="Liu C."/>
            <person name="Sun Q."/>
        </authorList>
    </citation>
    <scope>NUCLEOTIDE SEQUENCE</scope>
    <source>
        <strain evidence="2">BX8</strain>
    </source>
</reference>